<protein>
    <recommendedName>
        <fullName evidence="2">UPF0145 protein ACG0Z3_05725</fullName>
    </recommendedName>
</protein>
<evidence type="ECO:0000256" key="2">
    <source>
        <dbReference type="HAMAP-Rule" id="MF_00338"/>
    </source>
</evidence>
<sequence length="107" mass="11088">MLISNLETAPGHRITAHLGIVQGSTVRAKHAGKDILAGLKNIVGGELKAYTDLMQEARAEAVERMTAEARAIGANAVLNVRFVTTSITMGAAEILAYGSAVTVEAAA</sequence>
<proteinExistence type="inferred from homology"/>
<dbReference type="PANTHER" id="PTHR34068:SF2">
    <property type="entry name" value="UPF0145 PROTEIN SCO3412"/>
    <property type="match status" value="1"/>
</dbReference>
<keyword evidence="4" id="KW-1185">Reference proteome</keyword>
<dbReference type="SUPFAM" id="SSF117782">
    <property type="entry name" value="YbjQ-like"/>
    <property type="match status" value="1"/>
</dbReference>
<evidence type="ECO:0000313" key="4">
    <source>
        <dbReference type="Proteomes" id="UP001606301"/>
    </source>
</evidence>
<evidence type="ECO:0000256" key="1">
    <source>
        <dbReference type="ARBA" id="ARBA00010751"/>
    </source>
</evidence>
<dbReference type="Proteomes" id="UP001606301">
    <property type="component" value="Unassembled WGS sequence"/>
</dbReference>
<comment type="similarity">
    <text evidence="1 2">Belongs to the UPF0145 family.</text>
</comment>
<reference evidence="3 4" key="1">
    <citation type="submission" date="2024-08" db="EMBL/GenBank/DDBJ databases">
        <authorList>
            <person name="Lu H."/>
        </authorList>
    </citation>
    <scope>NUCLEOTIDE SEQUENCE [LARGE SCALE GENOMIC DNA]</scope>
    <source>
        <strain evidence="3 4">LKC17W</strain>
    </source>
</reference>
<accession>A0ABW7FG85</accession>
<dbReference type="Gene3D" id="3.30.110.70">
    <property type="entry name" value="Hypothetical protein apc22750. Chain B"/>
    <property type="match status" value="1"/>
</dbReference>
<dbReference type="InterPro" id="IPR035439">
    <property type="entry name" value="UPF0145_dom_sf"/>
</dbReference>
<evidence type="ECO:0000313" key="3">
    <source>
        <dbReference type="EMBL" id="MFG6440178.1"/>
    </source>
</evidence>
<name>A0ABW7FG85_9BURK</name>
<dbReference type="RefSeq" id="WP_268167485.1">
    <property type="nucleotide sequence ID" value="NZ_JBIGHW010000002.1"/>
</dbReference>
<dbReference type="Pfam" id="PF01906">
    <property type="entry name" value="YbjQ_1"/>
    <property type="match status" value="1"/>
</dbReference>
<gene>
    <name evidence="3" type="ORF">ACG0Z3_05725</name>
</gene>
<organism evidence="3 4">
    <name type="scientific">Pelomonas margarita</name>
    <dbReference type="NCBI Taxonomy" id="3299031"/>
    <lineage>
        <taxon>Bacteria</taxon>
        <taxon>Pseudomonadati</taxon>
        <taxon>Pseudomonadota</taxon>
        <taxon>Betaproteobacteria</taxon>
        <taxon>Burkholderiales</taxon>
        <taxon>Sphaerotilaceae</taxon>
        <taxon>Roseateles</taxon>
    </lineage>
</organism>
<dbReference type="HAMAP" id="MF_00338">
    <property type="entry name" value="UPF0145"/>
    <property type="match status" value="1"/>
</dbReference>
<dbReference type="PANTHER" id="PTHR34068">
    <property type="entry name" value="UPF0145 PROTEIN YBJQ"/>
    <property type="match status" value="1"/>
</dbReference>
<comment type="caution">
    <text evidence="3">The sequence shown here is derived from an EMBL/GenBank/DDBJ whole genome shotgun (WGS) entry which is preliminary data.</text>
</comment>
<dbReference type="EMBL" id="JBIGHW010000002">
    <property type="protein sequence ID" value="MFG6440178.1"/>
    <property type="molecule type" value="Genomic_DNA"/>
</dbReference>
<dbReference type="InterPro" id="IPR002765">
    <property type="entry name" value="UPF0145_YbjQ-like"/>
</dbReference>